<keyword evidence="3 7" id="KW-0732">Signal</keyword>
<dbReference type="AlphaFoldDB" id="A0AA95KDX7"/>
<dbReference type="Gene3D" id="3.10.450.70">
    <property type="entry name" value="Disulphide bond isomerase, DsbC/G, N-terminal"/>
    <property type="match status" value="1"/>
</dbReference>
<dbReference type="GO" id="GO:0042597">
    <property type="term" value="C:periplasmic space"/>
    <property type="evidence" value="ECO:0007669"/>
    <property type="project" value="UniProtKB-SubCell"/>
</dbReference>
<accession>A0AA95KDX7</accession>
<dbReference type="PANTHER" id="PTHR35272">
    <property type="entry name" value="THIOL:DISULFIDE INTERCHANGE PROTEIN DSBC-RELATED"/>
    <property type="match status" value="1"/>
</dbReference>
<feature type="domain" description="Thioredoxin-like fold" evidence="10">
    <location>
        <begin position="109"/>
        <end position="314"/>
    </location>
</feature>
<dbReference type="EMBL" id="CP124755">
    <property type="protein sequence ID" value="WGZ90584.1"/>
    <property type="molecule type" value="Genomic_DNA"/>
</dbReference>
<feature type="signal peptide" evidence="7">
    <location>
        <begin position="1"/>
        <end position="20"/>
    </location>
</feature>
<evidence type="ECO:0000256" key="6">
    <source>
        <dbReference type="ARBA" id="ARBA00023284"/>
    </source>
</evidence>
<dbReference type="KEGG" id="tdu:QJT80_14000"/>
<evidence type="ECO:0000259" key="9">
    <source>
        <dbReference type="Pfam" id="PF10411"/>
    </source>
</evidence>
<comment type="function">
    <text evidence="7">Required for disulfide bond formation in some periplasmic proteins. Acts by transferring its disulfide bond to other proteins and is reduced in the process.</text>
</comment>
<dbReference type="Pfam" id="PF10411">
    <property type="entry name" value="DsbC_N"/>
    <property type="match status" value="1"/>
</dbReference>
<dbReference type="SUPFAM" id="SSF52833">
    <property type="entry name" value="Thioredoxin-like"/>
    <property type="match status" value="1"/>
</dbReference>
<evidence type="ECO:0000256" key="2">
    <source>
        <dbReference type="ARBA" id="ARBA00009813"/>
    </source>
</evidence>
<comment type="similarity">
    <text evidence="2 7">Belongs to the thioredoxin family. DsbC subfamily.</text>
</comment>
<protein>
    <recommendedName>
        <fullName evidence="7">Thiol:disulfide interchange protein</fullName>
    </recommendedName>
</protein>
<dbReference type="SUPFAM" id="SSF54423">
    <property type="entry name" value="DsbC/DsbG N-terminal domain-like"/>
    <property type="match status" value="1"/>
</dbReference>
<dbReference type="Gene3D" id="3.40.30.10">
    <property type="entry name" value="Glutaredoxin"/>
    <property type="match status" value="2"/>
</dbReference>
<feature type="chain" id="PRO_5041516330" description="Thiol:disulfide interchange protein" evidence="7">
    <location>
        <begin position="21"/>
        <end position="319"/>
    </location>
</feature>
<proteinExistence type="inferred from homology"/>
<feature type="region of interest" description="Disordered" evidence="8">
    <location>
        <begin position="247"/>
        <end position="269"/>
    </location>
</feature>
<reference evidence="11" key="1">
    <citation type="journal article" date="2023" name="Int. J. Mol. Sci.">
        <title>Metagenomics Revealed a New Genus 'Candidatus Thiocaldithrix dubininis' gen. nov., sp. nov. and a New Species 'Candidatus Thiothrix putei' sp. nov. in the Family Thiotrichaceae, Some Members of Which Have Traits of Both Na+- and H+-Motive Energetics.</title>
        <authorList>
            <person name="Ravin N.V."/>
            <person name="Muntyan M.S."/>
            <person name="Smolyakov D.D."/>
            <person name="Rudenko T.S."/>
            <person name="Beletsky A.V."/>
            <person name="Mardanov A.V."/>
            <person name="Grabovich M.Y."/>
        </authorList>
    </citation>
    <scope>NUCLEOTIDE SEQUENCE</scope>
    <source>
        <strain evidence="11">GKL-01</strain>
    </source>
</reference>
<dbReference type="InterPro" id="IPR009094">
    <property type="entry name" value="DiS-bond_isomerase_DsbC/G_N_sf"/>
</dbReference>
<keyword evidence="4 7" id="KW-0574">Periplasm</keyword>
<evidence type="ECO:0000256" key="8">
    <source>
        <dbReference type="SAM" id="MobiDB-lite"/>
    </source>
</evidence>
<sequence>MKYLLPLSLSLLLLNTTALAENVPSDLGAKLKETFGSEPDAINSTPIANVFEARFKNEIVYTTGDAEYVFNGSLIKIKTKENLTNNAIKAFNKSIVDKIDKEKAIEYKASGEEKYIVYAFVDVECPYCKKLHKEVKALNEGGVTVRYLAYPRAGMDSEAAKTMATIWCATDKNNALDVAMVEQLDPSLEAIMKQGSIDIQEMTKDLKENHEIMQKLNKAIEKGKTSEEKVQIAREFMKEHKAEFDKLDKKAEKPAPAAKAAPEKSEKSENCTAIIEEHYKLGQSLQVAATPSLITLNGDKIDGYDKAEKLIAKLANFKK</sequence>
<evidence type="ECO:0000313" key="11">
    <source>
        <dbReference type="EMBL" id="WGZ90584.1"/>
    </source>
</evidence>
<dbReference type="PANTHER" id="PTHR35272:SF3">
    <property type="entry name" value="THIOL:DISULFIDE INTERCHANGE PROTEIN DSBC"/>
    <property type="match status" value="1"/>
</dbReference>
<dbReference type="InterPro" id="IPR012336">
    <property type="entry name" value="Thioredoxin-like_fold"/>
</dbReference>
<dbReference type="Pfam" id="PF13098">
    <property type="entry name" value="Thioredoxin_2"/>
    <property type="match status" value="1"/>
</dbReference>
<evidence type="ECO:0000259" key="10">
    <source>
        <dbReference type="Pfam" id="PF13098"/>
    </source>
</evidence>
<dbReference type="InterPro" id="IPR036249">
    <property type="entry name" value="Thioredoxin-like_sf"/>
</dbReference>
<evidence type="ECO:0000256" key="3">
    <source>
        <dbReference type="ARBA" id="ARBA00022729"/>
    </source>
</evidence>
<name>A0AA95KDX7_9GAMM</name>
<dbReference type="InterPro" id="IPR051470">
    <property type="entry name" value="Thiol:disulfide_interchange"/>
</dbReference>
<evidence type="ECO:0000256" key="1">
    <source>
        <dbReference type="ARBA" id="ARBA00004418"/>
    </source>
</evidence>
<feature type="domain" description="Disulphide bond isomerase DsbC/G N-terminal" evidence="9">
    <location>
        <begin position="24"/>
        <end position="85"/>
    </location>
</feature>
<dbReference type="InterPro" id="IPR018950">
    <property type="entry name" value="DiS-bond_isomerase_DsbC/G_N"/>
</dbReference>
<dbReference type="Proteomes" id="UP001300672">
    <property type="component" value="Chromosome"/>
</dbReference>
<gene>
    <name evidence="11" type="ORF">QJT80_14000</name>
</gene>
<organism evidence="11">
    <name type="scientific">Candidatus Thiocaldithrix dubininis</name>
    <dbReference type="NCBI Taxonomy" id="3080823"/>
    <lineage>
        <taxon>Bacteria</taxon>
        <taxon>Pseudomonadati</taxon>
        <taxon>Pseudomonadota</taxon>
        <taxon>Gammaproteobacteria</taxon>
        <taxon>Thiotrichales</taxon>
        <taxon>Thiotrichaceae</taxon>
        <taxon>Candidatus Thiocaldithrix</taxon>
    </lineage>
</organism>
<dbReference type="CDD" id="cd03020">
    <property type="entry name" value="DsbA_DsbC_DsbG"/>
    <property type="match status" value="1"/>
</dbReference>
<keyword evidence="5" id="KW-1015">Disulfide bond</keyword>
<evidence type="ECO:0000256" key="5">
    <source>
        <dbReference type="ARBA" id="ARBA00023157"/>
    </source>
</evidence>
<evidence type="ECO:0000256" key="7">
    <source>
        <dbReference type="RuleBase" id="RU364038"/>
    </source>
</evidence>
<comment type="subcellular location">
    <subcellularLocation>
        <location evidence="1 7">Periplasm</location>
    </subcellularLocation>
</comment>
<keyword evidence="6 7" id="KW-0676">Redox-active center</keyword>
<dbReference type="InterPro" id="IPR033954">
    <property type="entry name" value="DiS-bond_Isoase_DsbC/G"/>
</dbReference>
<evidence type="ECO:0000256" key="4">
    <source>
        <dbReference type="ARBA" id="ARBA00022764"/>
    </source>
</evidence>
<reference evidence="11" key="2">
    <citation type="submission" date="2023-04" db="EMBL/GenBank/DDBJ databases">
        <authorList>
            <person name="Beletskiy A.V."/>
            <person name="Mardanov A.V."/>
            <person name="Ravin N.V."/>
        </authorList>
    </citation>
    <scope>NUCLEOTIDE SEQUENCE</scope>
    <source>
        <strain evidence="11">GKL-01</strain>
    </source>
</reference>